<dbReference type="Proteomes" id="UP001291623">
    <property type="component" value="Unassembled WGS sequence"/>
</dbReference>
<protein>
    <submittedName>
        <fullName evidence="1">Uncharacterized protein</fullName>
    </submittedName>
</protein>
<sequence length="49" mass="5678">MNHCILTQQYTSHYTSNQIQMANSLMVNLNSLPFISRTHLQYLHSTLSP</sequence>
<dbReference type="AlphaFoldDB" id="A0AAE1QQ45"/>
<evidence type="ECO:0000313" key="1">
    <source>
        <dbReference type="EMBL" id="KAK4337685.1"/>
    </source>
</evidence>
<comment type="caution">
    <text evidence="1">The sequence shown here is derived from an EMBL/GenBank/DDBJ whole genome shotgun (WGS) entry which is preliminary data.</text>
</comment>
<organism evidence="1 2">
    <name type="scientific">Anisodus tanguticus</name>
    <dbReference type="NCBI Taxonomy" id="243964"/>
    <lineage>
        <taxon>Eukaryota</taxon>
        <taxon>Viridiplantae</taxon>
        <taxon>Streptophyta</taxon>
        <taxon>Embryophyta</taxon>
        <taxon>Tracheophyta</taxon>
        <taxon>Spermatophyta</taxon>
        <taxon>Magnoliopsida</taxon>
        <taxon>eudicotyledons</taxon>
        <taxon>Gunneridae</taxon>
        <taxon>Pentapetalae</taxon>
        <taxon>asterids</taxon>
        <taxon>lamiids</taxon>
        <taxon>Solanales</taxon>
        <taxon>Solanaceae</taxon>
        <taxon>Solanoideae</taxon>
        <taxon>Hyoscyameae</taxon>
        <taxon>Anisodus</taxon>
    </lineage>
</organism>
<evidence type="ECO:0000313" key="2">
    <source>
        <dbReference type="Proteomes" id="UP001291623"/>
    </source>
</evidence>
<proteinExistence type="predicted"/>
<reference evidence="1" key="1">
    <citation type="submission" date="2023-12" db="EMBL/GenBank/DDBJ databases">
        <title>Genome assembly of Anisodus tanguticus.</title>
        <authorList>
            <person name="Wang Y.-J."/>
        </authorList>
    </citation>
    <scope>NUCLEOTIDE SEQUENCE</scope>
    <source>
        <strain evidence="1">KB-2021</strain>
        <tissue evidence="1">Leaf</tissue>
    </source>
</reference>
<accession>A0AAE1QQ45</accession>
<gene>
    <name evidence="1" type="ORF">RND71_042172</name>
</gene>
<keyword evidence="2" id="KW-1185">Reference proteome</keyword>
<name>A0AAE1QQ45_9SOLA</name>
<dbReference type="EMBL" id="JAVYJV010000024">
    <property type="protein sequence ID" value="KAK4337685.1"/>
    <property type="molecule type" value="Genomic_DNA"/>
</dbReference>